<name>A0A927CU83_9BACI</name>
<comment type="similarity">
    <text evidence="2">Belongs to the CDP-glycerol glycerophosphotransferase family.</text>
</comment>
<evidence type="ECO:0000256" key="5">
    <source>
        <dbReference type="ARBA" id="ARBA00022944"/>
    </source>
</evidence>
<proteinExistence type="inferred from homology"/>
<dbReference type="EMBL" id="JACXSI010000003">
    <property type="protein sequence ID" value="MBD3107141.1"/>
    <property type="molecule type" value="Genomic_DNA"/>
</dbReference>
<protein>
    <submittedName>
        <fullName evidence="7">CDP-glycerol glycerophosphotransferase family protein</fullName>
    </submittedName>
</protein>
<comment type="subcellular location">
    <subcellularLocation>
        <location evidence="1">Cell membrane</location>
        <topology evidence="1">Peripheral membrane protein</topology>
    </subcellularLocation>
</comment>
<keyword evidence="5" id="KW-0777">Teichoic acid biosynthesis</keyword>
<dbReference type="GO" id="GO:0005886">
    <property type="term" value="C:plasma membrane"/>
    <property type="evidence" value="ECO:0007669"/>
    <property type="project" value="UniProtKB-SubCell"/>
</dbReference>
<evidence type="ECO:0000256" key="4">
    <source>
        <dbReference type="ARBA" id="ARBA00022679"/>
    </source>
</evidence>
<accession>A0A927CU83</accession>
<dbReference type="InterPro" id="IPR051612">
    <property type="entry name" value="Teichoic_Acid_Biosynth"/>
</dbReference>
<dbReference type="Gene3D" id="3.40.50.12580">
    <property type="match status" value="1"/>
</dbReference>
<dbReference type="GO" id="GO:0019350">
    <property type="term" value="P:teichoic acid biosynthetic process"/>
    <property type="evidence" value="ECO:0007669"/>
    <property type="project" value="UniProtKB-KW"/>
</dbReference>
<dbReference type="PANTHER" id="PTHR37316:SF3">
    <property type="entry name" value="TEICHOIC ACID GLYCEROL-PHOSPHATE TRANSFERASE"/>
    <property type="match status" value="1"/>
</dbReference>
<keyword evidence="3" id="KW-1003">Cell membrane</keyword>
<dbReference type="InterPro" id="IPR043148">
    <property type="entry name" value="TagF_C"/>
</dbReference>
<reference evidence="7" key="1">
    <citation type="submission" date="2020-09" db="EMBL/GenBank/DDBJ databases">
        <title>Bacillus faecalis sp. nov., a moderately halophilic bacterium isolated from cow faeces.</title>
        <authorList>
            <person name="Jiang L."/>
            <person name="Lee J."/>
        </authorList>
    </citation>
    <scope>NUCLEOTIDE SEQUENCE</scope>
    <source>
        <strain evidence="7">AGMB 02131</strain>
    </source>
</reference>
<evidence type="ECO:0000256" key="1">
    <source>
        <dbReference type="ARBA" id="ARBA00004202"/>
    </source>
</evidence>
<sequence length="395" mass="46514">MRDLLKKVLPHKIIRFMSRLKQGNFFYFFWLFPIQKNKIVIYNYTGKGYGDNGKYLIEEIINQGKNFDIVWLTRKEIMETSNFPSQIRVINHRSIKALYELATAKIWIDNCRKTYYPPKRNQQFYIQTWHGGIALKKIERDAEKQLPSSYIECAKQDSKMADLFISNSNFCTNLYNSAFWYNGKILECGSPRCDILLKKDNGVVEKVKRHFNINKDTNILMYAPTFRDHADTKLYKMDFAELIKVLKKKFGGQWKILVRLHPNISSKDNFMKYTSEIINATNYDDMYELLAASNILITDYSSTMFEFSFTKKPVFLFAPDIESYIEERNFYFDIHSLPYPVVEGNNELFNTIVNFDEKKYLSNLTNFLVKLNIFEQGTASIKVVRAIEKLVEGEL</sequence>
<keyword evidence="6" id="KW-0472">Membrane</keyword>
<dbReference type="InterPro" id="IPR043149">
    <property type="entry name" value="TagF_N"/>
</dbReference>
<comment type="caution">
    <text evidence="7">The sequence shown here is derived from an EMBL/GenBank/DDBJ whole genome shotgun (WGS) entry which is preliminary data.</text>
</comment>
<keyword evidence="8" id="KW-1185">Reference proteome</keyword>
<evidence type="ECO:0000313" key="8">
    <source>
        <dbReference type="Proteomes" id="UP000602076"/>
    </source>
</evidence>
<dbReference type="GO" id="GO:0047355">
    <property type="term" value="F:CDP-glycerol glycerophosphotransferase activity"/>
    <property type="evidence" value="ECO:0007669"/>
    <property type="project" value="InterPro"/>
</dbReference>
<dbReference type="AlphaFoldDB" id="A0A927CU83"/>
<dbReference type="PANTHER" id="PTHR37316">
    <property type="entry name" value="TEICHOIC ACID GLYCEROL-PHOSPHATE PRIMASE"/>
    <property type="match status" value="1"/>
</dbReference>
<gene>
    <name evidence="7" type="ORF">IEO70_02000</name>
</gene>
<dbReference type="RefSeq" id="WP_190996689.1">
    <property type="nucleotide sequence ID" value="NZ_JACXSI010000003.1"/>
</dbReference>
<evidence type="ECO:0000256" key="6">
    <source>
        <dbReference type="ARBA" id="ARBA00023136"/>
    </source>
</evidence>
<dbReference type="Gene3D" id="3.40.50.11820">
    <property type="match status" value="1"/>
</dbReference>
<dbReference type="Proteomes" id="UP000602076">
    <property type="component" value="Unassembled WGS sequence"/>
</dbReference>
<evidence type="ECO:0000256" key="3">
    <source>
        <dbReference type="ARBA" id="ARBA00022475"/>
    </source>
</evidence>
<dbReference type="SUPFAM" id="SSF53756">
    <property type="entry name" value="UDP-Glycosyltransferase/glycogen phosphorylase"/>
    <property type="match status" value="1"/>
</dbReference>
<dbReference type="InterPro" id="IPR007554">
    <property type="entry name" value="Glycerophosphate_synth"/>
</dbReference>
<dbReference type="Pfam" id="PF04464">
    <property type="entry name" value="Glyphos_transf"/>
    <property type="match status" value="1"/>
</dbReference>
<evidence type="ECO:0000256" key="2">
    <source>
        <dbReference type="ARBA" id="ARBA00010488"/>
    </source>
</evidence>
<organism evidence="7 8">
    <name type="scientific">Peribacillus faecalis</name>
    <dbReference type="NCBI Taxonomy" id="2772559"/>
    <lineage>
        <taxon>Bacteria</taxon>
        <taxon>Bacillati</taxon>
        <taxon>Bacillota</taxon>
        <taxon>Bacilli</taxon>
        <taxon>Bacillales</taxon>
        <taxon>Bacillaceae</taxon>
        <taxon>Peribacillus</taxon>
    </lineage>
</organism>
<evidence type="ECO:0000313" key="7">
    <source>
        <dbReference type="EMBL" id="MBD3107141.1"/>
    </source>
</evidence>
<keyword evidence="4" id="KW-0808">Transferase</keyword>